<comment type="subcellular location">
    <subcellularLocation>
        <location evidence="1">Membrane</location>
    </subcellularLocation>
</comment>
<dbReference type="EMBL" id="KX897545">
    <property type="protein sequence ID" value="APP87994.1"/>
    <property type="molecule type" value="Genomic_DNA"/>
</dbReference>
<dbReference type="InterPro" id="IPR000711">
    <property type="entry name" value="ATPase_OSCP/dsu"/>
</dbReference>
<keyword evidence="4" id="KW-0375">Hydrogen ion transport</keyword>
<evidence type="ECO:0000256" key="8">
    <source>
        <dbReference type="ARBA" id="ARBA00023310"/>
    </source>
</evidence>
<evidence type="ECO:0000256" key="3">
    <source>
        <dbReference type="ARBA" id="ARBA00022448"/>
    </source>
</evidence>
<proteinExistence type="inferred from homology"/>
<evidence type="ECO:0000256" key="4">
    <source>
        <dbReference type="ARBA" id="ARBA00022781"/>
    </source>
</evidence>
<dbReference type="GO" id="GO:0046933">
    <property type="term" value="F:proton-transporting ATP synthase activity, rotational mechanism"/>
    <property type="evidence" value="ECO:0007669"/>
    <property type="project" value="InterPro"/>
</dbReference>
<accession>A0A1L5YBC7</accession>
<dbReference type="InterPro" id="IPR026015">
    <property type="entry name" value="ATP_synth_OSCP/delta_N_sf"/>
</dbReference>
<dbReference type="Pfam" id="PF00213">
    <property type="entry name" value="OSCP"/>
    <property type="match status" value="1"/>
</dbReference>
<dbReference type="PANTHER" id="PTHR11910">
    <property type="entry name" value="ATP SYNTHASE DELTA CHAIN"/>
    <property type="match status" value="1"/>
</dbReference>
<gene>
    <name evidence="9" type="primary">atpD</name>
    <name evidence="9" type="ORF">PCKR_198</name>
</gene>
<evidence type="ECO:0000313" key="9">
    <source>
        <dbReference type="EMBL" id="APP87994.1"/>
    </source>
</evidence>
<organism evidence="9">
    <name type="scientific">Paulinella micropora</name>
    <dbReference type="NCBI Taxonomy" id="1928728"/>
    <lineage>
        <taxon>Eukaryota</taxon>
        <taxon>Sar</taxon>
        <taxon>Rhizaria</taxon>
        <taxon>Cercozoa</taxon>
        <taxon>Imbricatea</taxon>
        <taxon>Silicofilosea</taxon>
        <taxon>Euglyphida</taxon>
        <taxon>Paulinellidae</taxon>
        <taxon>Paulinella</taxon>
    </lineage>
</organism>
<dbReference type="PROSITE" id="PS00389">
    <property type="entry name" value="ATPASE_DELTA"/>
    <property type="match status" value="1"/>
</dbReference>
<keyword evidence="6" id="KW-0793">Thylakoid</keyword>
<keyword evidence="5" id="KW-0406">Ion transport</keyword>
<dbReference type="GO" id="GO:0016020">
    <property type="term" value="C:membrane"/>
    <property type="evidence" value="ECO:0007669"/>
    <property type="project" value="UniProtKB-SubCell"/>
</dbReference>
<keyword evidence="3" id="KW-0813">Transport</keyword>
<dbReference type="InterPro" id="IPR020781">
    <property type="entry name" value="ATPase_OSCP/d_CS"/>
</dbReference>
<keyword evidence="7" id="KW-0472">Membrane</keyword>
<keyword evidence="8" id="KW-0066">ATP synthesis</keyword>
<evidence type="ECO:0000256" key="2">
    <source>
        <dbReference type="ARBA" id="ARBA00007046"/>
    </source>
</evidence>
<evidence type="ECO:0000256" key="1">
    <source>
        <dbReference type="ARBA" id="ARBA00004370"/>
    </source>
</evidence>
<sequence>MPLLNSIATPYAEALLQVIEARGETEQTAEQAKAVLKIWESSPELRSAMGSPVLEPEAKKAALVKLFSDQLSQAFINLLKLLADRKRISVLDAVLLRFLELYRENRNIALAKVTSAVPLNKEQEDILVQKIRSIAGTERVELEVLVDPLIIGGFIINIGSQVIDASLAGQVRRLGLALAKSG</sequence>
<evidence type="ECO:0000256" key="5">
    <source>
        <dbReference type="ARBA" id="ARBA00023065"/>
    </source>
</evidence>
<keyword evidence="9" id="KW-0934">Plastid</keyword>
<evidence type="ECO:0000256" key="7">
    <source>
        <dbReference type="ARBA" id="ARBA00023136"/>
    </source>
</evidence>
<comment type="similarity">
    <text evidence="2">Belongs to the ATPase delta chain family.</text>
</comment>
<dbReference type="SUPFAM" id="SSF47928">
    <property type="entry name" value="N-terminal domain of the delta subunit of the F1F0-ATP synthase"/>
    <property type="match status" value="1"/>
</dbReference>
<dbReference type="Gene3D" id="1.10.520.20">
    <property type="entry name" value="N-terminal domain of the delta subunit of the F1F0-ATP synthase"/>
    <property type="match status" value="1"/>
</dbReference>
<dbReference type="HAMAP" id="MF_01416">
    <property type="entry name" value="ATP_synth_delta_bact"/>
    <property type="match status" value="1"/>
</dbReference>
<name>A0A1L5YBC7_9EUKA</name>
<geneLocation type="plastid" evidence="9"/>
<dbReference type="NCBIfam" id="TIGR01145">
    <property type="entry name" value="ATP_synt_delta"/>
    <property type="match status" value="1"/>
</dbReference>
<evidence type="ECO:0000256" key="6">
    <source>
        <dbReference type="ARBA" id="ARBA00023078"/>
    </source>
</evidence>
<dbReference type="PRINTS" id="PR00125">
    <property type="entry name" value="ATPASEDELTA"/>
</dbReference>
<dbReference type="AlphaFoldDB" id="A0A1L5YBC7"/>
<reference evidence="9" key="1">
    <citation type="journal article" date="2017" name="Protist">
        <title>Diversity of the Photosynthetic Paulinella Species, with the Description of Paulinella micropora sp. nov. and the Chromatophore Genome Sequence for strain KR01.</title>
        <authorList>
            <person name="Lhee D."/>
            <person name="Yang E.C."/>
            <person name="Kim J.I."/>
            <person name="Nakayama T."/>
            <person name="Zuccarello G."/>
            <person name="Andersen R.A."/>
            <person name="Yoon H.S."/>
        </authorList>
    </citation>
    <scope>NUCLEOTIDE SEQUENCE</scope>
    <source>
        <strain evidence="9">KR01</strain>
    </source>
</reference>
<protein>
    <submittedName>
        <fullName evidence="9">ATP synthase, delta (OSCP) subunit</fullName>
    </submittedName>
</protein>